<feature type="transmembrane region" description="Helical" evidence="1">
    <location>
        <begin position="26"/>
        <end position="46"/>
    </location>
</feature>
<dbReference type="AlphaFoldDB" id="A0A1G5VKW2"/>
<name>A0A1G5VKW2_9EURY</name>
<accession>A0A1G5VKW2</accession>
<keyword evidence="1" id="KW-0812">Transmembrane</keyword>
<evidence type="ECO:0000313" key="3">
    <source>
        <dbReference type="Proteomes" id="UP000323439"/>
    </source>
</evidence>
<protein>
    <submittedName>
        <fullName evidence="2">Uncharacterized protein</fullName>
    </submittedName>
</protein>
<keyword evidence="3" id="KW-1185">Reference proteome</keyword>
<evidence type="ECO:0000256" key="1">
    <source>
        <dbReference type="SAM" id="Phobius"/>
    </source>
</evidence>
<keyword evidence="1" id="KW-0472">Membrane</keyword>
<dbReference type="EMBL" id="FMXB01000004">
    <property type="protein sequence ID" value="SDA45705.1"/>
    <property type="molecule type" value="Genomic_DNA"/>
</dbReference>
<organism evidence="2 3">
    <name type="scientific">Methanobrevibacter millerae</name>
    <dbReference type="NCBI Taxonomy" id="230361"/>
    <lineage>
        <taxon>Archaea</taxon>
        <taxon>Methanobacteriati</taxon>
        <taxon>Methanobacteriota</taxon>
        <taxon>Methanomada group</taxon>
        <taxon>Methanobacteria</taxon>
        <taxon>Methanobacteriales</taxon>
        <taxon>Methanobacteriaceae</taxon>
        <taxon>Methanobrevibacter</taxon>
    </lineage>
</organism>
<keyword evidence="1" id="KW-1133">Transmembrane helix</keyword>
<dbReference type="Proteomes" id="UP000323439">
    <property type="component" value="Unassembled WGS sequence"/>
</dbReference>
<proteinExistence type="predicted"/>
<evidence type="ECO:0000313" key="2">
    <source>
        <dbReference type="EMBL" id="SDA45705.1"/>
    </source>
</evidence>
<sequence length="61" mass="6881">MGKGLLDSYLLAQALGWNWDFGTMMLLHYVLPIGIAILIFSVLCALDDGIHCNFKVKIRRD</sequence>
<reference evidence="2 3" key="1">
    <citation type="submission" date="2016-10" db="EMBL/GenBank/DDBJ databases">
        <authorList>
            <person name="Varghese N."/>
            <person name="Submissions S."/>
        </authorList>
    </citation>
    <scope>NUCLEOTIDE SEQUENCE [LARGE SCALE GENOMIC DNA]</scope>
    <source>
        <strain evidence="2 3">DSM 16643</strain>
    </source>
</reference>
<gene>
    <name evidence="2" type="ORF">SAMN02910315_00649</name>
</gene>
<dbReference type="RefSeq" id="WP_149731274.1">
    <property type="nucleotide sequence ID" value="NZ_FMXB01000004.1"/>
</dbReference>